<dbReference type="AlphaFoldDB" id="E6SM89"/>
<evidence type="ECO:0000313" key="2">
    <source>
        <dbReference type="EMBL" id="ADU51448.1"/>
    </source>
</evidence>
<accession>E6SM89</accession>
<keyword evidence="3" id="KW-1185">Reference proteome</keyword>
<dbReference type="SUPFAM" id="SSF53187">
    <property type="entry name" value="Zn-dependent exopeptidases"/>
    <property type="match status" value="1"/>
</dbReference>
<reference evidence="2 3" key="1">
    <citation type="journal article" date="2010" name="Stand. Genomic Sci.">
        <title>Complete genome sequence of Thermaerobacter marianensis type strain (7p75a).</title>
        <authorList>
            <person name="Han C."/>
            <person name="Gu W."/>
            <person name="Zhang X."/>
            <person name="Lapidus A."/>
            <person name="Nolan M."/>
            <person name="Copeland A."/>
            <person name="Lucas S."/>
            <person name="Del Rio T.G."/>
            <person name="Tice H."/>
            <person name="Cheng J.F."/>
            <person name="Tapia R."/>
            <person name="Goodwin L."/>
            <person name="Pitluck S."/>
            <person name="Pagani I."/>
            <person name="Ivanova N."/>
            <person name="Mavromatis K."/>
            <person name="Mikhailova N."/>
            <person name="Pati A."/>
            <person name="Chen A."/>
            <person name="Palaniappan K."/>
            <person name="Land M."/>
            <person name="Hauser L."/>
            <person name="Chang Y.J."/>
            <person name="Jeffries C.D."/>
            <person name="Schneider S."/>
            <person name="Rohde M."/>
            <person name="Goker M."/>
            <person name="Pukall R."/>
            <person name="Woyke T."/>
            <person name="Bristow J."/>
            <person name="Eisen J.A."/>
            <person name="Markowitz V."/>
            <person name="Hugenholtz P."/>
            <person name="Kyrpides N.C."/>
            <person name="Klenk H.P."/>
            <person name="Detter J.C."/>
        </authorList>
    </citation>
    <scope>NUCLEOTIDE SEQUENCE [LARGE SCALE GENOMIC DNA]</scope>
    <source>
        <strain evidence="3">ATCC 700841 / DSM 12885 / JCM 10246 / 7p75a</strain>
    </source>
</reference>
<dbReference type="HOGENOM" id="CLU_267848_0_0_9"/>
<dbReference type="OrthoDB" id="7956186at2"/>
<feature type="compositionally biased region" description="Basic and acidic residues" evidence="1">
    <location>
        <begin position="160"/>
        <end position="176"/>
    </location>
</feature>
<dbReference type="RefSeq" id="WP_013495753.1">
    <property type="nucleotide sequence ID" value="NC_014831.1"/>
</dbReference>
<name>E6SM89_THEM7</name>
<feature type="region of interest" description="Disordered" evidence="1">
    <location>
        <begin position="1200"/>
        <end position="1229"/>
    </location>
</feature>
<gene>
    <name evidence="2" type="ordered locus">Tmar_1335</name>
</gene>
<feature type="region of interest" description="Disordered" evidence="1">
    <location>
        <begin position="144"/>
        <end position="180"/>
    </location>
</feature>
<dbReference type="EMBL" id="CP002344">
    <property type="protein sequence ID" value="ADU51448.1"/>
    <property type="molecule type" value="Genomic_DNA"/>
</dbReference>
<organism evidence="2 3">
    <name type="scientific">Thermaerobacter marianensis (strain ATCC 700841 / DSM 12885 / JCM 10246 / 7p75a)</name>
    <dbReference type="NCBI Taxonomy" id="644966"/>
    <lineage>
        <taxon>Bacteria</taxon>
        <taxon>Bacillati</taxon>
        <taxon>Bacillota</taxon>
        <taxon>Clostridia</taxon>
        <taxon>Eubacteriales</taxon>
        <taxon>Clostridiales Family XVII. Incertae Sedis</taxon>
        <taxon>Thermaerobacter</taxon>
    </lineage>
</organism>
<dbReference type="eggNOG" id="COG2866">
    <property type="taxonomic scope" value="Bacteria"/>
</dbReference>
<dbReference type="CDD" id="cd06232">
    <property type="entry name" value="M14-like"/>
    <property type="match status" value="1"/>
</dbReference>
<reference evidence="3" key="2">
    <citation type="journal article" date="2010" name="Stand. Genomic Sci.">
        <title>Complete genome sequence of Thermaerobacter marianensis type strain (7p75aT).</title>
        <authorList>
            <person name="Han C."/>
            <person name="Gu W."/>
            <person name="Zhang X."/>
            <person name="Lapidus A."/>
            <person name="Nolan M."/>
            <person name="Copeland A."/>
            <person name="Lucas S."/>
            <person name="Glavina Del Rio T."/>
            <person name="Tice H."/>
            <person name="Cheng J."/>
            <person name="Tapia R."/>
            <person name="Goodwin L."/>
            <person name="Pitluck S."/>
            <person name="Pagani I."/>
            <person name="Ivanova N."/>
            <person name="Mavromatis K."/>
            <person name="Mikhailova N."/>
            <person name="Pati A."/>
            <person name="Chen A."/>
            <person name="Palaniappan K."/>
            <person name="Land M."/>
            <person name="Hauser L."/>
            <person name="Chang Y."/>
            <person name="Jeffries C."/>
            <person name="Schneider S."/>
            <person name="Rohde M."/>
            <person name="Goker M."/>
            <person name="Pukall R."/>
            <person name="Woyke T."/>
            <person name="Bristow J."/>
            <person name="Eisen J."/>
            <person name="Markowitz V."/>
            <person name="Hugenholtz P."/>
            <person name="Kyrpides N."/>
            <person name="Klenk H."/>
            <person name="Detter J."/>
        </authorList>
    </citation>
    <scope>NUCLEOTIDE SEQUENCE [LARGE SCALE GENOMIC DNA]</scope>
    <source>
        <strain evidence="3">ATCC 700841 / DSM 12885 / JCM 10246 / 7p75a</strain>
    </source>
</reference>
<evidence type="ECO:0000256" key="1">
    <source>
        <dbReference type="SAM" id="MobiDB-lite"/>
    </source>
</evidence>
<proteinExistence type="predicted"/>
<sequence length="1229" mass="132680">MKLEDLFAPGGLLAPGRSGRAGARLPRAQFLLSGEDDVWTGLAMVELAARLGYECEAGDPERLVVRPGQRPAPGAVPIVLQAGTGGAGHPSGPAGSAGPEAGYGRVEVVPHLAGAEYGLRLSAVSTRDLWKLAAWLAAIGTRPLAAAGDGPGRGTAGSADRARDLTPDRTSDRGPKAEAAAWQAAARLDASGRVVQVALQGIEVEPWQPGGEGDPDAGDAGGEGLYPEHDLMPLDDLWTPRGFLGSSDGLHPDRVAVHIEPDGATRTWDPEELAGLIMFAFRLGLESTGIALPLTAAGARHRPFRLKLAAASGPDGAAEPAGRGRIQLRRRPGGAVLWITGDAAGRGRALQWLATVHASEALRPAGSRRPALDSPVVALAREEARRRREVVAREAPRILLEDSIAPEAERFRTAWHERALPAVRARCRPGDEVWVDLRLDQPDAVLDELAGEVRRSLASLGFAPERVHVRGLPAFRQGLYWLLQVVPPAVARHAGAHTVIVEFARLQPAARNGAAQDGEDFGAEAPCLDLPIRWLQPLYPVDELLSARTGLPAERIVFRAMEAAAGYGPTYRVTVADQDGRALWRDEFQVAARRRPYQDVNPHLGWVHVETGLCRVERIAGGNGGGRQTVFHELLPTGAELFWDRYQAEVLPSLARHLEEALGAGLRAEGQPFFLTLEVDVRLDTRLDEPLGVRQESYSTAEGLHEDIYFNTLDFFEEWGRERAGTPFTAPGKVVPRIRARPGEGTRAAVRLAGVGIGARLARAAGPNGGRGRVNVRTVTVDAAGRARATLAGDPEGGSAAGEEMDYGEAVQRASRVTAAAAPADARPAANPDTVSWQRTLFDDEALGRWLAGSGKGSLRWSVAGHSFEGRPVYQVFPVGTGTGGSRAAGPGQEGDALDPDTLVVPAKATLFRPTVLFKARHHANEVSSTNALLALLERHPDATDGINCVVMPLENADGAALHRQLSQENPRWSLHSARYNALGQEYAAEYFSDAPRAPETRVFPDLWSRWLPDVVVDEHGVPSHEWVQPFGAHGGGRKFTSYWLPRALIYGILPVFAAEEEDGRAAKQNEMAEFVARTLEDWPAIAEANRRWLAVYRKYAADWLPQVFSVEMVRDFVCYRWPVRPDPGGRYAMQRHPEITGVEFITEAADETATGPYLETCAEAHLAVDLAILAWLRQQPVEVEEAVTVCGESVYRRRRRRRPWAAGRDGGPADPPRAGEPSKGEARA</sequence>
<feature type="region of interest" description="Disordered" evidence="1">
    <location>
        <begin position="205"/>
        <end position="224"/>
    </location>
</feature>
<protein>
    <submittedName>
        <fullName evidence="2">Uncharacterized protein</fullName>
    </submittedName>
</protein>
<dbReference type="Gene3D" id="3.40.630.10">
    <property type="entry name" value="Zn peptidases"/>
    <property type="match status" value="1"/>
</dbReference>
<evidence type="ECO:0000313" key="3">
    <source>
        <dbReference type="Proteomes" id="UP000008915"/>
    </source>
</evidence>
<dbReference type="STRING" id="644966.Tmar_1335"/>
<dbReference type="KEGG" id="tmr:Tmar_1335"/>
<dbReference type="Proteomes" id="UP000008915">
    <property type="component" value="Chromosome"/>
</dbReference>